<dbReference type="Proteomes" id="UP000016933">
    <property type="component" value="Unassembled WGS sequence"/>
</dbReference>
<accession>N1Q081</accession>
<proteinExistence type="predicted"/>
<dbReference type="eggNOG" id="ENOG502R99X">
    <property type="taxonomic scope" value="Eukaryota"/>
</dbReference>
<feature type="region of interest" description="Disordered" evidence="1">
    <location>
        <begin position="448"/>
        <end position="489"/>
    </location>
</feature>
<evidence type="ECO:0000313" key="3">
    <source>
        <dbReference type="EMBL" id="EME49156.1"/>
    </source>
</evidence>
<dbReference type="OrthoDB" id="3649817at2759"/>
<protein>
    <recommendedName>
        <fullName evidence="2">DUF7587 domain-containing protein</fullName>
    </recommendedName>
</protein>
<feature type="domain" description="DUF7587" evidence="2">
    <location>
        <begin position="51"/>
        <end position="165"/>
    </location>
</feature>
<sequence>MPPPLLVSHAGSRLPMSHLYHNFSSLTSPSIHVRSPRPRTTYNEGTCNMELFRAYSDQSHGLNNKDLFAPGAAISSGNTIRYTAPSPTATNLAQELTDALAWNKSKPSIFIFFTTSLLFATQVGRYRKQQNETNVHITCLNTKTARTPGGNPVKFWSVACLIKTHGTALTNKDGSIRDYTDVYVATDCVDPGRDALTASFNEMEAAGLYRLYPAMVSGYRSHRPRLALTTQDLREFHFQEERSLTAGQINAAAEVAAAFTRNSISETPQVSRSMSIHVLALRKRRTNDVVLTSWIQNCSIEVVDPDGDEDELSITDFLHDLPEIEQCRKLRLVFANRQIIGTALGRGIGVSKVAQEQELAEWQIWRRENIAKHREAREKRPDYVPERSSRKRHRHEQDDSEDVVDCVQQRYEPTLQPARLRRAGDRAARDASRSSRIEAMPYSFSGRDGCNARSEMPGFETRALHGRGERHRGDRSSNHERPAKRTRWW</sequence>
<dbReference type="EMBL" id="KB446535">
    <property type="protein sequence ID" value="EME49156.1"/>
    <property type="molecule type" value="Genomic_DNA"/>
</dbReference>
<feature type="compositionally biased region" description="Basic and acidic residues" evidence="1">
    <location>
        <begin position="375"/>
        <end position="388"/>
    </location>
</feature>
<reference evidence="4" key="1">
    <citation type="journal article" date="2012" name="PLoS Genet.">
        <title>The genomes of the fungal plant pathogens Cladosporium fulvum and Dothistroma septosporum reveal adaptation to different hosts and lifestyles but also signatures of common ancestry.</title>
        <authorList>
            <person name="de Wit P.J.G.M."/>
            <person name="van der Burgt A."/>
            <person name="Oekmen B."/>
            <person name="Stergiopoulos I."/>
            <person name="Abd-Elsalam K.A."/>
            <person name="Aerts A.L."/>
            <person name="Bahkali A.H."/>
            <person name="Beenen H.G."/>
            <person name="Chettri P."/>
            <person name="Cox M.P."/>
            <person name="Datema E."/>
            <person name="de Vries R.P."/>
            <person name="Dhillon B."/>
            <person name="Ganley A.R."/>
            <person name="Griffiths S.A."/>
            <person name="Guo Y."/>
            <person name="Hamelin R.C."/>
            <person name="Henrissat B."/>
            <person name="Kabir M.S."/>
            <person name="Jashni M.K."/>
            <person name="Kema G."/>
            <person name="Klaubauf S."/>
            <person name="Lapidus A."/>
            <person name="Levasseur A."/>
            <person name="Lindquist E."/>
            <person name="Mehrabi R."/>
            <person name="Ohm R.A."/>
            <person name="Owen T.J."/>
            <person name="Salamov A."/>
            <person name="Schwelm A."/>
            <person name="Schijlen E."/>
            <person name="Sun H."/>
            <person name="van den Burg H.A."/>
            <person name="van Ham R.C.H.J."/>
            <person name="Zhang S."/>
            <person name="Goodwin S.B."/>
            <person name="Grigoriev I.V."/>
            <person name="Collemare J."/>
            <person name="Bradshaw R.E."/>
        </authorList>
    </citation>
    <scope>NUCLEOTIDE SEQUENCE [LARGE SCALE GENOMIC DNA]</scope>
    <source>
        <strain evidence="4">NZE10 / CBS 128990</strain>
    </source>
</reference>
<gene>
    <name evidence="3" type="ORF">DOTSEDRAFT_76547</name>
</gene>
<organism evidence="3 4">
    <name type="scientific">Dothistroma septosporum (strain NZE10 / CBS 128990)</name>
    <name type="common">Red band needle blight fungus</name>
    <name type="synonym">Mycosphaerella pini</name>
    <dbReference type="NCBI Taxonomy" id="675120"/>
    <lineage>
        <taxon>Eukaryota</taxon>
        <taxon>Fungi</taxon>
        <taxon>Dikarya</taxon>
        <taxon>Ascomycota</taxon>
        <taxon>Pezizomycotina</taxon>
        <taxon>Dothideomycetes</taxon>
        <taxon>Dothideomycetidae</taxon>
        <taxon>Mycosphaerellales</taxon>
        <taxon>Mycosphaerellaceae</taxon>
        <taxon>Dothistroma</taxon>
    </lineage>
</organism>
<evidence type="ECO:0000313" key="4">
    <source>
        <dbReference type="Proteomes" id="UP000016933"/>
    </source>
</evidence>
<evidence type="ECO:0000256" key="1">
    <source>
        <dbReference type="SAM" id="MobiDB-lite"/>
    </source>
</evidence>
<feature type="compositionally biased region" description="Basic and acidic residues" evidence="1">
    <location>
        <begin position="422"/>
        <end position="434"/>
    </location>
</feature>
<dbReference type="AlphaFoldDB" id="N1Q081"/>
<dbReference type="OMA" id="EFHFQEE"/>
<feature type="compositionally biased region" description="Basic and acidic residues" evidence="1">
    <location>
        <begin position="462"/>
        <end position="483"/>
    </location>
</feature>
<keyword evidence="4" id="KW-1185">Reference proteome</keyword>
<dbReference type="HOGENOM" id="CLU_557790_0_0_1"/>
<dbReference type="Pfam" id="PF24494">
    <property type="entry name" value="DUF7587"/>
    <property type="match status" value="1"/>
</dbReference>
<feature type="region of interest" description="Disordered" evidence="1">
    <location>
        <begin position="375"/>
        <end position="434"/>
    </location>
</feature>
<name>N1Q081_DOTSN</name>
<evidence type="ECO:0000259" key="2">
    <source>
        <dbReference type="Pfam" id="PF24494"/>
    </source>
</evidence>
<dbReference type="InterPro" id="IPR056009">
    <property type="entry name" value="DUF7587"/>
</dbReference>
<reference evidence="3 4" key="2">
    <citation type="journal article" date="2012" name="PLoS Pathog.">
        <title>Diverse lifestyles and strategies of plant pathogenesis encoded in the genomes of eighteen Dothideomycetes fungi.</title>
        <authorList>
            <person name="Ohm R.A."/>
            <person name="Feau N."/>
            <person name="Henrissat B."/>
            <person name="Schoch C.L."/>
            <person name="Horwitz B.A."/>
            <person name="Barry K.W."/>
            <person name="Condon B.J."/>
            <person name="Copeland A.C."/>
            <person name="Dhillon B."/>
            <person name="Glaser F."/>
            <person name="Hesse C.N."/>
            <person name="Kosti I."/>
            <person name="LaButti K."/>
            <person name="Lindquist E.A."/>
            <person name="Lucas S."/>
            <person name="Salamov A.A."/>
            <person name="Bradshaw R.E."/>
            <person name="Ciuffetti L."/>
            <person name="Hamelin R.C."/>
            <person name="Kema G.H.J."/>
            <person name="Lawrence C."/>
            <person name="Scott J.A."/>
            <person name="Spatafora J.W."/>
            <person name="Turgeon B.G."/>
            <person name="de Wit P.J.G.M."/>
            <person name="Zhong S."/>
            <person name="Goodwin S.B."/>
            <person name="Grigoriev I.V."/>
        </authorList>
    </citation>
    <scope>NUCLEOTIDE SEQUENCE [LARGE SCALE GENOMIC DNA]</scope>
    <source>
        <strain evidence="4">NZE10 / CBS 128990</strain>
    </source>
</reference>